<evidence type="ECO:0000313" key="5">
    <source>
        <dbReference type="Proteomes" id="UP000177029"/>
    </source>
</evidence>
<reference evidence="4 5" key="1">
    <citation type="journal article" date="2016" name="Nat. Commun.">
        <title>Thousands of microbial genomes shed light on interconnected biogeochemical processes in an aquifer system.</title>
        <authorList>
            <person name="Anantharaman K."/>
            <person name="Brown C.T."/>
            <person name="Hug L.A."/>
            <person name="Sharon I."/>
            <person name="Castelle C.J."/>
            <person name="Probst A.J."/>
            <person name="Thomas B.C."/>
            <person name="Singh A."/>
            <person name="Wilkins M.J."/>
            <person name="Karaoz U."/>
            <person name="Brodie E.L."/>
            <person name="Williams K.H."/>
            <person name="Hubbard S.S."/>
            <person name="Banfield J.F."/>
        </authorList>
    </citation>
    <scope>NUCLEOTIDE SEQUENCE [LARGE SCALE GENOMIC DNA]</scope>
</reference>
<dbReference type="InterPro" id="IPR001537">
    <property type="entry name" value="SpoU_MeTrfase"/>
</dbReference>
<comment type="caution">
    <text evidence="4">The sequence shown here is derived from an EMBL/GenBank/DDBJ whole genome shotgun (WGS) entry which is preliminary data.</text>
</comment>
<dbReference type="SUPFAM" id="SSF75217">
    <property type="entry name" value="alpha/beta knot"/>
    <property type="match status" value="1"/>
</dbReference>
<dbReference type="GO" id="GO:0032259">
    <property type="term" value="P:methylation"/>
    <property type="evidence" value="ECO:0007669"/>
    <property type="project" value="UniProtKB-KW"/>
</dbReference>
<gene>
    <name evidence="4" type="ORF">A2755_03930</name>
</gene>
<dbReference type="InterPro" id="IPR004441">
    <property type="entry name" value="rRNA_MeTrfase_TrmH"/>
</dbReference>
<sequence length="156" mass="17396">MVAILYNIRSVHNVGSIFRTADAAGVEKLYLCGVTPTPLDRFGKKRQDFTKVSLGSENSVPWEQANAISLIHDLRKKGYTIISLEQHETSVPYSSKIKFKQNIALVVGNELQGLPKEILHASDHIIEIPMRGNKESLNVSVSFGIAAYELQREFRG</sequence>
<organism evidence="4 5">
    <name type="scientific">Candidatus Wolfebacteria bacterium RIFCSPHIGHO2_01_FULL_48_22</name>
    <dbReference type="NCBI Taxonomy" id="1802555"/>
    <lineage>
        <taxon>Bacteria</taxon>
        <taxon>Candidatus Wolfeibacteriota</taxon>
    </lineage>
</organism>
<dbReference type="Pfam" id="PF00588">
    <property type="entry name" value="SpoU_methylase"/>
    <property type="match status" value="1"/>
</dbReference>
<dbReference type="EMBL" id="MGIP01000026">
    <property type="protein sequence ID" value="OGM90311.1"/>
    <property type="molecule type" value="Genomic_DNA"/>
</dbReference>
<dbReference type="GO" id="GO:0005829">
    <property type="term" value="C:cytosol"/>
    <property type="evidence" value="ECO:0007669"/>
    <property type="project" value="TreeGrafter"/>
</dbReference>
<dbReference type="GO" id="GO:0006396">
    <property type="term" value="P:RNA processing"/>
    <property type="evidence" value="ECO:0007669"/>
    <property type="project" value="InterPro"/>
</dbReference>
<keyword evidence="2" id="KW-0808">Transferase</keyword>
<keyword evidence="1" id="KW-0489">Methyltransferase</keyword>
<accession>A0A1F8DNW7</accession>
<dbReference type="GO" id="GO:0003723">
    <property type="term" value="F:RNA binding"/>
    <property type="evidence" value="ECO:0007669"/>
    <property type="project" value="InterPro"/>
</dbReference>
<dbReference type="Gene3D" id="3.40.1280.10">
    <property type="match status" value="1"/>
</dbReference>
<name>A0A1F8DNW7_9BACT</name>
<evidence type="ECO:0000259" key="3">
    <source>
        <dbReference type="Pfam" id="PF00588"/>
    </source>
</evidence>
<evidence type="ECO:0000256" key="2">
    <source>
        <dbReference type="ARBA" id="ARBA00022679"/>
    </source>
</evidence>
<protein>
    <recommendedName>
        <fullName evidence="3">tRNA/rRNA methyltransferase SpoU type domain-containing protein</fullName>
    </recommendedName>
</protein>
<evidence type="ECO:0000256" key="1">
    <source>
        <dbReference type="ARBA" id="ARBA00022603"/>
    </source>
</evidence>
<proteinExistence type="predicted"/>
<evidence type="ECO:0000313" key="4">
    <source>
        <dbReference type="EMBL" id="OGM90311.1"/>
    </source>
</evidence>
<dbReference type="InterPro" id="IPR029026">
    <property type="entry name" value="tRNA_m1G_MTases_N"/>
</dbReference>
<dbReference type="Proteomes" id="UP000177029">
    <property type="component" value="Unassembled WGS sequence"/>
</dbReference>
<dbReference type="PANTHER" id="PTHR46429:SF1">
    <property type="entry name" value="23S RRNA (GUANOSINE-2'-O-)-METHYLTRANSFERASE RLMB"/>
    <property type="match status" value="1"/>
</dbReference>
<feature type="domain" description="tRNA/rRNA methyltransferase SpoU type" evidence="3">
    <location>
        <begin position="2"/>
        <end position="148"/>
    </location>
</feature>
<dbReference type="PANTHER" id="PTHR46429">
    <property type="entry name" value="23S RRNA (GUANOSINE-2'-O-)-METHYLTRANSFERASE RLMB"/>
    <property type="match status" value="1"/>
</dbReference>
<dbReference type="AlphaFoldDB" id="A0A1F8DNW7"/>
<dbReference type="GO" id="GO:0008173">
    <property type="term" value="F:RNA methyltransferase activity"/>
    <property type="evidence" value="ECO:0007669"/>
    <property type="project" value="InterPro"/>
</dbReference>
<dbReference type="InterPro" id="IPR029028">
    <property type="entry name" value="Alpha/beta_knot_MTases"/>
</dbReference>
<dbReference type="STRING" id="1802555.A2755_03930"/>